<feature type="domain" description="RimM N-terminal" evidence="6">
    <location>
        <begin position="12"/>
        <end position="97"/>
    </location>
</feature>
<dbReference type="Pfam" id="PF01782">
    <property type="entry name" value="RimM"/>
    <property type="match status" value="1"/>
</dbReference>
<dbReference type="PANTHER" id="PTHR33692:SF1">
    <property type="entry name" value="RIBOSOME MATURATION FACTOR RIMM"/>
    <property type="match status" value="1"/>
</dbReference>
<dbReference type="InterPro" id="IPR011961">
    <property type="entry name" value="RimM"/>
</dbReference>
<evidence type="ECO:0000259" key="7">
    <source>
        <dbReference type="Pfam" id="PF24986"/>
    </source>
</evidence>
<proteinExistence type="inferred from homology"/>
<sequence length="180" mass="19490">MIHQPPSDLIELGQVFDAQGLKGHIKVRPYSPDPVALLQCKQICLQRDGARGASIDATYTVNQAKLHSGFVVMALEGVTDRDAALLLKGSSLKLPRTSFPKTEQGTYYWIDLIGCRVLNEEGAELGFVDEIAEYGAHPVMTVGKELIPFVPDLVKSVDLQASDAGGVGTIVVAWQANWSK</sequence>
<keyword evidence="2 5" id="KW-0690">Ribosome biogenesis</keyword>
<evidence type="ECO:0000313" key="8">
    <source>
        <dbReference type="EMBL" id="XCC58141.1"/>
    </source>
</evidence>
<comment type="subcellular location">
    <subcellularLocation>
        <location evidence="5">Cytoplasm</location>
    </subcellularLocation>
</comment>
<evidence type="ECO:0000256" key="4">
    <source>
        <dbReference type="ARBA" id="ARBA00023186"/>
    </source>
</evidence>
<evidence type="ECO:0000256" key="1">
    <source>
        <dbReference type="ARBA" id="ARBA00022490"/>
    </source>
</evidence>
<feature type="domain" description="Ribosome maturation factor RimM PRC barrel" evidence="7">
    <location>
        <begin position="109"/>
        <end position="161"/>
    </location>
</feature>
<dbReference type="AlphaFoldDB" id="A0AAU8A384"/>
<evidence type="ECO:0000256" key="5">
    <source>
        <dbReference type="HAMAP-Rule" id="MF_00014"/>
    </source>
</evidence>
<dbReference type="InterPro" id="IPR011033">
    <property type="entry name" value="PRC_barrel-like_sf"/>
</dbReference>
<dbReference type="Gene3D" id="2.40.30.60">
    <property type="entry name" value="RimM"/>
    <property type="match status" value="1"/>
</dbReference>
<dbReference type="InterPro" id="IPR056792">
    <property type="entry name" value="PRC_RimM"/>
</dbReference>
<evidence type="ECO:0000256" key="2">
    <source>
        <dbReference type="ARBA" id="ARBA00022517"/>
    </source>
</evidence>
<comment type="function">
    <text evidence="5">An accessory protein needed during the final step in the assembly of 30S ribosomal subunit, possibly for assembly of the head region. Essential for efficient processing of 16S rRNA. May be needed both before and after RbfA during the maturation of 16S rRNA. It has affinity for free ribosomal 30S subunits but not for 70S ribosomes.</text>
</comment>
<dbReference type="GO" id="GO:0005840">
    <property type="term" value="C:ribosome"/>
    <property type="evidence" value="ECO:0007669"/>
    <property type="project" value="InterPro"/>
</dbReference>
<keyword evidence="4 5" id="KW-0143">Chaperone</keyword>
<dbReference type="GO" id="GO:0042274">
    <property type="term" value="P:ribosomal small subunit biogenesis"/>
    <property type="evidence" value="ECO:0007669"/>
    <property type="project" value="UniProtKB-UniRule"/>
</dbReference>
<accession>A0AAU8A384</accession>
<dbReference type="EMBL" id="CP099959">
    <property type="protein sequence ID" value="XCC58141.1"/>
    <property type="molecule type" value="Genomic_DNA"/>
</dbReference>
<dbReference type="Pfam" id="PF24986">
    <property type="entry name" value="PRC_RimM"/>
    <property type="match status" value="1"/>
</dbReference>
<dbReference type="NCBIfam" id="TIGR02273">
    <property type="entry name" value="16S_RimM"/>
    <property type="match status" value="1"/>
</dbReference>
<organism evidence="8">
    <name type="scientific">Polynucleobacter sp. UK-FUSCHL-C3</name>
    <dbReference type="NCBI Taxonomy" id="2955208"/>
    <lineage>
        <taxon>Bacteria</taxon>
        <taxon>Pseudomonadati</taxon>
        <taxon>Pseudomonadota</taxon>
        <taxon>Betaproteobacteria</taxon>
        <taxon>Burkholderiales</taxon>
        <taxon>Burkholderiaceae</taxon>
        <taxon>Polynucleobacter</taxon>
    </lineage>
</organism>
<dbReference type="InterPro" id="IPR036976">
    <property type="entry name" value="RimM_N_sf"/>
</dbReference>
<comment type="domain">
    <text evidence="5">The PRC barrel domain binds ribosomal protein uS19.</text>
</comment>
<comment type="similarity">
    <text evidence="5">Belongs to the RimM family.</text>
</comment>
<dbReference type="SUPFAM" id="SSF50346">
    <property type="entry name" value="PRC-barrel domain"/>
    <property type="match status" value="1"/>
</dbReference>
<evidence type="ECO:0000259" key="6">
    <source>
        <dbReference type="Pfam" id="PF01782"/>
    </source>
</evidence>
<dbReference type="HAMAP" id="MF_00014">
    <property type="entry name" value="Ribosome_mat_RimM"/>
    <property type="match status" value="1"/>
</dbReference>
<comment type="subunit">
    <text evidence="5">Binds ribosomal protein uS19.</text>
</comment>
<protein>
    <recommendedName>
        <fullName evidence="5">Ribosome maturation factor RimM</fullName>
    </recommendedName>
</protein>
<dbReference type="Gene3D" id="2.30.30.240">
    <property type="entry name" value="PRC-barrel domain"/>
    <property type="match status" value="1"/>
</dbReference>
<keyword evidence="1 5" id="KW-0963">Cytoplasm</keyword>
<dbReference type="InterPro" id="IPR009000">
    <property type="entry name" value="Transl_B-barrel_sf"/>
</dbReference>
<reference evidence="8" key="1">
    <citation type="submission" date="2022-06" db="EMBL/GenBank/DDBJ databases">
        <title>New Polynucleobacter species.</title>
        <authorList>
            <person name="Hahn M.W."/>
        </authorList>
    </citation>
    <scope>NUCLEOTIDE SEQUENCE</scope>
    <source>
        <strain evidence="8">UK-FUSCHL-C3</strain>
    </source>
</reference>
<dbReference type="GO" id="GO:0043022">
    <property type="term" value="F:ribosome binding"/>
    <property type="evidence" value="ECO:0007669"/>
    <property type="project" value="InterPro"/>
</dbReference>
<name>A0AAU8A384_9BURK</name>
<dbReference type="GO" id="GO:0006364">
    <property type="term" value="P:rRNA processing"/>
    <property type="evidence" value="ECO:0007669"/>
    <property type="project" value="UniProtKB-UniRule"/>
</dbReference>
<evidence type="ECO:0000256" key="3">
    <source>
        <dbReference type="ARBA" id="ARBA00022552"/>
    </source>
</evidence>
<keyword evidence="3 5" id="KW-0698">rRNA processing</keyword>
<dbReference type="PANTHER" id="PTHR33692">
    <property type="entry name" value="RIBOSOME MATURATION FACTOR RIMM"/>
    <property type="match status" value="1"/>
</dbReference>
<dbReference type="RefSeq" id="WP_353439308.1">
    <property type="nucleotide sequence ID" value="NZ_CP099959.1"/>
</dbReference>
<dbReference type="InterPro" id="IPR002676">
    <property type="entry name" value="RimM_N"/>
</dbReference>
<gene>
    <name evidence="5 8" type="primary">rimM</name>
    <name evidence="8" type="ORF">NKE59_02300</name>
</gene>
<dbReference type="GO" id="GO:0005737">
    <property type="term" value="C:cytoplasm"/>
    <property type="evidence" value="ECO:0007669"/>
    <property type="project" value="UniProtKB-SubCell"/>
</dbReference>
<dbReference type="SUPFAM" id="SSF50447">
    <property type="entry name" value="Translation proteins"/>
    <property type="match status" value="1"/>
</dbReference>